<proteinExistence type="predicted"/>
<evidence type="ECO:0000256" key="1">
    <source>
        <dbReference type="ARBA" id="ARBA00004370"/>
    </source>
</evidence>
<feature type="transmembrane region" description="Helical" evidence="7">
    <location>
        <begin position="143"/>
        <end position="164"/>
    </location>
</feature>
<evidence type="ECO:0000313" key="9">
    <source>
        <dbReference type="EMBL" id="KAF4634466.1"/>
    </source>
</evidence>
<feature type="region of interest" description="Disordered" evidence="6">
    <location>
        <begin position="87"/>
        <end position="107"/>
    </location>
</feature>
<protein>
    <recommendedName>
        <fullName evidence="8">NACHT domain-containing protein</fullName>
    </recommendedName>
</protein>
<feature type="transmembrane region" description="Helical" evidence="7">
    <location>
        <begin position="348"/>
        <end position="364"/>
    </location>
</feature>
<feature type="transmembrane region" description="Helical" evidence="7">
    <location>
        <begin position="558"/>
        <end position="578"/>
    </location>
</feature>
<feature type="domain" description="NACHT" evidence="8">
    <location>
        <begin position="851"/>
        <end position="995"/>
    </location>
</feature>
<dbReference type="InterPro" id="IPR056884">
    <property type="entry name" value="NPHP3-like_N"/>
</dbReference>
<evidence type="ECO:0000313" key="10">
    <source>
        <dbReference type="Proteomes" id="UP000566819"/>
    </source>
</evidence>
<sequence>MSNSAALAFEGGDIREAANAVVVTSQDSVEKQLVRAIHDPSVSFEEYMYYAAITRAEEKIANERYIAVQGPKTFKSVIKNRFSRGQINEPAVPDSPVEASSNGEKEGLDEKGIIPARENLGGVTDAEWKNASRAVRTAGWSSVFYLITTDILGPFSVPWAFAQMGYGPGVALYTVFGGLAMYSGFQLWKVFMYMDSDKYPMKSYADCFFRVYGRWARHCVNILQAIQLLFTVSILILSNGQSISQVSKGSICFIACLVIFMAAGMVLGQIRTLQRFGWLANFAVWLNLLIIFICMGVSANSPPNFTATEQSFGPAFGPGPVIKYAGTPPDGAASGGTGFTASLNGLNQAVYSYGGAMLFISFLAEMRHPWDFWKGILCADIFIYVCYLFFGLFVYSYQGQYAYNPVMQGLSPYNWQTATNIMNIITGLIAAVLYGNIGIKVAYVEVFQEIFNAPALTSRAGKFLWIALVPAYWVIAWVVCAAIPQFSYVSGLVGAVCILQFTYTFPAILAFGFQIQKDAMTSEEVFDPATKTYTYIDRGFARWARGFKVKWHLNSFNFFYFLGALCTAALGIYSSALGLQRTYNLYTPGNDFFSSQIFLLYLNMDPLNALSLAATLIQFVDFSSKLFSGAKSKYKSASGALAVNDELELIASDSNSVLSKLQAYARSPRHLGGESDAVAQDAQDDFKSVCDEATHVAAELTERLQSLKVDGKAEGEKFDLFSAQVSQRLDTLDVQTRNIISVLVENQKISTNRIITESLEQTATLAHLLSRIDINKSKEHCKARAPTADISDEKIFSSAKVVPFGYFESMTHRLEEVAEAHDSTFNWRFGTEVDLEARSSFFSDWIGHEDSLYWLEGKAGSGKSTLMKSVFEDPRLREHLLIWASNTPFYLASFFFWGSATTRIQKSEQGLLRALLFQILNQQTDSIPIAFPSSLHVLKNAFRTLVTQKIIPAKICLLIDGFDELEGDQEESATLARFLKSLANPAVKICISSRPWLVFEECFRHREGLRLQDHTRPDIEAYVRSSLFSNYGFQILSVRDSASAEAFVQAIVERADGVFLWVVLAVRSLLNGIRNRDAMSDLQNRLDRLPRELEPLYDHLLSLVESEYFEWSSKAFQVMRANQTYHERFAEKASYGVPETADRLTTVEAFGERYALVKAFSILDLHLALDTGDDAPVQEWTTQMMLDRCEDTEVRLTARCAGLLEVWHLGNPSPKSQIHYLHRTVQEYIMRFQVWGLLEARTSSDTFNTEVYLMKICILRIGINPRQTRRGQSWYLQLAFHALLHAWDAEKGNYKAPPVLLDRLDSLMSTCTSIATTGTVTTHWSKPWTDYLGLTPASSFLPVAVIFGLISYLQASGHLTYSRASKADPTIPLLHYTIPRTQCSKTYICSILKPRMVGVLLKAKESPNLPCPEISPYQQALNFADHLCQDRKEKLLAFGILATMLNFGADPQVSGEVGQHVYGSTILDDFHFDESLSGEDVQDLPTEVVALLGAIERAFESNRARLETAFREEQKKPKLKRLSIKKWITRAKS</sequence>
<dbReference type="PANTHER" id="PTHR10039">
    <property type="entry name" value="AMELOGENIN"/>
    <property type="match status" value="1"/>
</dbReference>
<feature type="transmembrane region" description="Helical" evidence="7">
    <location>
        <begin position="376"/>
        <end position="397"/>
    </location>
</feature>
<gene>
    <name evidence="9" type="ORF">G7Y89_g3646</name>
</gene>
<keyword evidence="10" id="KW-1185">Reference proteome</keyword>
<dbReference type="InterPro" id="IPR007111">
    <property type="entry name" value="NACHT_NTPase"/>
</dbReference>
<name>A0A8H4W5R8_9HELO</name>
<dbReference type="GO" id="GO:0016020">
    <property type="term" value="C:membrane"/>
    <property type="evidence" value="ECO:0007669"/>
    <property type="project" value="UniProtKB-SubCell"/>
</dbReference>
<feature type="transmembrane region" description="Helical" evidence="7">
    <location>
        <begin position="170"/>
        <end position="194"/>
    </location>
</feature>
<dbReference type="InterPro" id="IPR013057">
    <property type="entry name" value="AA_transpt_TM"/>
</dbReference>
<dbReference type="Pfam" id="PF01490">
    <property type="entry name" value="Aa_trans"/>
    <property type="match status" value="1"/>
</dbReference>
<feature type="transmembrane region" description="Helical" evidence="7">
    <location>
        <begin position="215"/>
        <end position="236"/>
    </location>
</feature>
<dbReference type="InterPro" id="IPR027417">
    <property type="entry name" value="P-loop_NTPase"/>
</dbReference>
<evidence type="ECO:0000256" key="6">
    <source>
        <dbReference type="SAM" id="MobiDB-lite"/>
    </source>
</evidence>
<dbReference type="PANTHER" id="PTHR10039:SF5">
    <property type="entry name" value="NACHT DOMAIN-CONTAINING PROTEIN"/>
    <property type="match status" value="1"/>
</dbReference>
<dbReference type="SUPFAM" id="SSF52540">
    <property type="entry name" value="P-loop containing nucleoside triphosphate hydrolases"/>
    <property type="match status" value="1"/>
</dbReference>
<feature type="transmembrane region" description="Helical" evidence="7">
    <location>
        <begin position="248"/>
        <end position="267"/>
    </location>
</feature>
<dbReference type="Gene3D" id="3.40.50.300">
    <property type="entry name" value="P-loop containing nucleotide triphosphate hydrolases"/>
    <property type="match status" value="1"/>
</dbReference>
<feature type="transmembrane region" description="Helical" evidence="7">
    <location>
        <begin position="279"/>
        <end position="299"/>
    </location>
</feature>
<dbReference type="Pfam" id="PF24883">
    <property type="entry name" value="NPHP3_N"/>
    <property type="match status" value="1"/>
</dbReference>
<keyword evidence="3" id="KW-0677">Repeat</keyword>
<evidence type="ECO:0000256" key="7">
    <source>
        <dbReference type="SAM" id="Phobius"/>
    </source>
</evidence>
<dbReference type="EMBL" id="JAAMPI010000183">
    <property type="protein sequence ID" value="KAF4634466.1"/>
    <property type="molecule type" value="Genomic_DNA"/>
</dbReference>
<evidence type="ECO:0000256" key="2">
    <source>
        <dbReference type="ARBA" id="ARBA00022692"/>
    </source>
</evidence>
<dbReference type="OrthoDB" id="40134at2759"/>
<reference evidence="9 10" key="1">
    <citation type="submission" date="2020-03" db="EMBL/GenBank/DDBJ databases">
        <title>Draft Genome Sequence of Cudoniella acicularis.</title>
        <authorList>
            <person name="Buettner E."/>
            <person name="Kellner H."/>
        </authorList>
    </citation>
    <scope>NUCLEOTIDE SEQUENCE [LARGE SCALE GENOMIC DNA]</scope>
    <source>
        <strain evidence="9 10">DSM 108380</strain>
    </source>
</reference>
<keyword evidence="5 7" id="KW-0472">Membrane</keyword>
<comment type="caution">
    <text evidence="9">The sequence shown here is derived from an EMBL/GenBank/DDBJ whole genome shotgun (WGS) entry which is preliminary data.</text>
</comment>
<dbReference type="InterPro" id="IPR056693">
    <property type="entry name" value="DUF7791"/>
</dbReference>
<feature type="transmembrane region" description="Helical" evidence="7">
    <location>
        <begin position="492"/>
        <end position="513"/>
    </location>
</feature>
<dbReference type="PROSITE" id="PS50837">
    <property type="entry name" value="NACHT"/>
    <property type="match status" value="1"/>
</dbReference>
<dbReference type="Pfam" id="PF25053">
    <property type="entry name" value="DUF7791"/>
    <property type="match status" value="1"/>
</dbReference>
<dbReference type="Proteomes" id="UP000566819">
    <property type="component" value="Unassembled WGS sequence"/>
</dbReference>
<evidence type="ECO:0000259" key="8">
    <source>
        <dbReference type="PROSITE" id="PS50837"/>
    </source>
</evidence>
<evidence type="ECO:0000256" key="5">
    <source>
        <dbReference type="ARBA" id="ARBA00023136"/>
    </source>
</evidence>
<keyword evidence="2 7" id="KW-0812">Transmembrane</keyword>
<organism evidence="9 10">
    <name type="scientific">Cudoniella acicularis</name>
    <dbReference type="NCBI Taxonomy" id="354080"/>
    <lineage>
        <taxon>Eukaryota</taxon>
        <taxon>Fungi</taxon>
        <taxon>Dikarya</taxon>
        <taxon>Ascomycota</taxon>
        <taxon>Pezizomycotina</taxon>
        <taxon>Leotiomycetes</taxon>
        <taxon>Helotiales</taxon>
        <taxon>Tricladiaceae</taxon>
        <taxon>Cudoniella</taxon>
    </lineage>
</organism>
<keyword evidence="4 7" id="KW-1133">Transmembrane helix</keyword>
<evidence type="ECO:0000256" key="4">
    <source>
        <dbReference type="ARBA" id="ARBA00022989"/>
    </source>
</evidence>
<feature type="transmembrane region" description="Helical" evidence="7">
    <location>
        <begin position="463"/>
        <end position="486"/>
    </location>
</feature>
<feature type="transmembrane region" description="Helical" evidence="7">
    <location>
        <begin position="421"/>
        <end position="443"/>
    </location>
</feature>
<accession>A0A8H4W5R8</accession>
<comment type="subcellular location">
    <subcellularLocation>
        <location evidence="1">Membrane</location>
    </subcellularLocation>
</comment>
<evidence type="ECO:0000256" key="3">
    <source>
        <dbReference type="ARBA" id="ARBA00022737"/>
    </source>
</evidence>